<evidence type="ECO:0000313" key="1">
    <source>
        <dbReference type="EMBL" id="CAB4283634.1"/>
    </source>
</evidence>
<dbReference type="Proteomes" id="UP000507222">
    <property type="component" value="Unassembled WGS sequence"/>
</dbReference>
<name>A0A6J5XPS1_PRUAR</name>
<evidence type="ECO:0000313" key="2">
    <source>
        <dbReference type="EMBL" id="CAB4313945.1"/>
    </source>
</evidence>
<accession>A0A6J5XPS1</accession>
<evidence type="ECO:0000313" key="3">
    <source>
        <dbReference type="Proteomes" id="UP000507222"/>
    </source>
</evidence>
<dbReference type="EMBL" id="CAEKKB010000006">
    <property type="protein sequence ID" value="CAB4313945.1"/>
    <property type="molecule type" value="Genomic_DNA"/>
</dbReference>
<reference evidence="2 3" key="2">
    <citation type="submission" date="2020-05" db="EMBL/GenBank/DDBJ databases">
        <authorList>
            <person name="Campoy J."/>
            <person name="Schneeberger K."/>
            <person name="Spophaly S."/>
        </authorList>
    </citation>
    <scope>NUCLEOTIDE SEQUENCE [LARGE SCALE GENOMIC DNA]</scope>
    <source>
        <strain evidence="2">PruArmRojPasFocal</strain>
    </source>
</reference>
<evidence type="ECO:0000313" key="4">
    <source>
        <dbReference type="Proteomes" id="UP000507245"/>
    </source>
</evidence>
<dbReference type="Proteomes" id="UP000507245">
    <property type="component" value="Unassembled WGS sequence"/>
</dbReference>
<organism evidence="2 4">
    <name type="scientific">Prunus armeniaca</name>
    <name type="common">Apricot</name>
    <name type="synonym">Armeniaca vulgaris</name>
    <dbReference type="NCBI Taxonomy" id="36596"/>
    <lineage>
        <taxon>Eukaryota</taxon>
        <taxon>Viridiplantae</taxon>
        <taxon>Streptophyta</taxon>
        <taxon>Embryophyta</taxon>
        <taxon>Tracheophyta</taxon>
        <taxon>Spermatophyta</taxon>
        <taxon>Magnoliopsida</taxon>
        <taxon>eudicotyledons</taxon>
        <taxon>Gunneridae</taxon>
        <taxon>Pentapetalae</taxon>
        <taxon>rosids</taxon>
        <taxon>fabids</taxon>
        <taxon>Rosales</taxon>
        <taxon>Rosaceae</taxon>
        <taxon>Amygdaloideae</taxon>
        <taxon>Amygdaleae</taxon>
        <taxon>Prunus</taxon>
    </lineage>
</organism>
<gene>
    <name evidence="1" type="ORF">CURHAP_LOCUS38546</name>
    <name evidence="2" type="ORF">ORAREDHAP_LOCUS37717</name>
</gene>
<proteinExistence type="predicted"/>
<evidence type="ECO:0008006" key="5">
    <source>
        <dbReference type="Google" id="ProtNLM"/>
    </source>
</evidence>
<dbReference type="OrthoDB" id="1001388at2759"/>
<sequence>MKGVQRQLGMMRCWQRRIVSGLALLWQQGVEVIVLSSSRGHIDVILHGVEMETFRFIGFCGNPNMRLRRHSWDLLHRIGGSIHGPQLVGGDFN</sequence>
<dbReference type="EMBL" id="CAEKDK010000006">
    <property type="protein sequence ID" value="CAB4283634.1"/>
    <property type="molecule type" value="Genomic_DNA"/>
</dbReference>
<dbReference type="AlphaFoldDB" id="A0A6J5XPS1"/>
<protein>
    <recommendedName>
        <fullName evidence="5">Endonuclease/exonuclease/phosphatase domain-containing protein</fullName>
    </recommendedName>
</protein>
<reference evidence="4" key="1">
    <citation type="journal article" date="2020" name="Genome Biol.">
        <title>Gamete binning: chromosome-level and haplotype-resolved genome assembly enabled by high-throughput single-cell sequencing of gamete genomes.</title>
        <authorList>
            <person name="Campoy J.A."/>
            <person name="Sun H."/>
            <person name="Goel M."/>
            <person name="Jiao W.-B."/>
            <person name="Folz-Donahue K."/>
            <person name="Wang N."/>
            <person name="Rubio M."/>
            <person name="Liu C."/>
            <person name="Kukat C."/>
            <person name="Ruiz D."/>
            <person name="Huettel B."/>
            <person name="Schneeberger K."/>
        </authorList>
    </citation>
    <scope>NUCLEOTIDE SEQUENCE [LARGE SCALE GENOMIC DNA]</scope>
    <source>
        <strain evidence="4">cv. Rojo Pasion</strain>
    </source>
</reference>
<keyword evidence="4" id="KW-1185">Reference proteome</keyword>